<evidence type="ECO:0000256" key="2">
    <source>
        <dbReference type="ARBA" id="ARBA00022679"/>
    </source>
</evidence>
<proteinExistence type="inferred from homology"/>
<dbReference type="EC" id="2.7.1.31" evidence="5"/>
<dbReference type="AlphaFoldDB" id="A0A6J4I8H9"/>
<dbReference type="Pfam" id="PF02595">
    <property type="entry name" value="Gly_kinase"/>
    <property type="match status" value="1"/>
</dbReference>
<dbReference type="Gene3D" id="3.40.50.10350">
    <property type="entry name" value="Glycerate kinase, domain 1"/>
    <property type="match status" value="1"/>
</dbReference>
<organism evidence="5">
    <name type="scientific">uncultured Adhaeribacter sp</name>
    <dbReference type="NCBI Taxonomy" id="448109"/>
    <lineage>
        <taxon>Bacteria</taxon>
        <taxon>Pseudomonadati</taxon>
        <taxon>Bacteroidota</taxon>
        <taxon>Cytophagia</taxon>
        <taxon>Cytophagales</taxon>
        <taxon>Hymenobacteraceae</taxon>
        <taxon>Adhaeribacter</taxon>
        <taxon>environmental samples</taxon>
    </lineage>
</organism>
<dbReference type="InterPro" id="IPR018197">
    <property type="entry name" value="Glycerate_kinase_RE-like"/>
</dbReference>
<dbReference type="SUPFAM" id="SSF110738">
    <property type="entry name" value="Glycerate kinase I"/>
    <property type="match status" value="1"/>
</dbReference>
<dbReference type="InterPro" id="IPR004381">
    <property type="entry name" value="Glycerate_kinase"/>
</dbReference>
<dbReference type="PANTHER" id="PTHR21599">
    <property type="entry name" value="GLYCERATE KINASE"/>
    <property type="match status" value="1"/>
</dbReference>
<dbReference type="InterPro" id="IPR018193">
    <property type="entry name" value="Glyc_kinase_flavodox-like_fold"/>
</dbReference>
<keyword evidence="3 4" id="KW-0418">Kinase</keyword>
<dbReference type="GO" id="GO:0031388">
    <property type="term" value="P:organic acid phosphorylation"/>
    <property type="evidence" value="ECO:0007669"/>
    <property type="project" value="UniProtKB-UniRule"/>
</dbReference>
<dbReference type="Gene3D" id="3.90.1510.10">
    <property type="entry name" value="Glycerate kinase, domain 2"/>
    <property type="match status" value="1"/>
</dbReference>
<sequence>MHIVIAPNAFKHSLPATEVAAAIRAGLVTSGINARYTLFPIADGGEGMLEILVNYGQGKYKTVTATDPLGRPVSAIFGLINQGKTAVIELAQASGIKHLKTAERDPLRTSTFGTGQVIKAALDAGATEILLGVGNSATVDGGMGILQALGTQFLDEFDEPIGQGAAALADLVRIDYSGLDARLAQTKIIIICDVDNPLLGERGAARVFGPQKGADAATVVLLEQNLTRFAEVAQKELGLDIRNLSHGGAAGGTAAGLAAFLRAELVPGVEYILDTTGFAGQLTTADLLITAEGGLDEQTLGGKGPYGVARLAQSQGVPVICLAGQVPLDLDVKIFRHFNAVFTIATGPTSLEIALAGTAANLTRTAGQIGKLLQLNLHEKIKD</sequence>
<dbReference type="InterPro" id="IPR036129">
    <property type="entry name" value="Glycerate_kinase_sf"/>
</dbReference>
<dbReference type="EMBL" id="CADCTJ010000503">
    <property type="protein sequence ID" value="CAA9245048.1"/>
    <property type="molecule type" value="Genomic_DNA"/>
</dbReference>
<dbReference type="PANTHER" id="PTHR21599:SF0">
    <property type="entry name" value="GLYCERATE KINASE"/>
    <property type="match status" value="1"/>
</dbReference>
<gene>
    <name evidence="5" type="ORF">AVDCRST_MAG95-1599</name>
</gene>
<dbReference type="NCBIfam" id="TIGR00045">
    <property type="entry name" value="glycerate kinase"/>
    <property type="match status" value="1"/>
</dbReference>
<evidence type="ECO:0000256" key="1">
    <source>
        <dbReference type="ARBA" id="ARBA00006284"/>
    </source>
</evidence>
<evidence type="ECO:0000256" key="3">
    <source>
        <dbReference type="ARBA" id="ARBA00022777"/>
    </source>
</evidence>
<dbReference type="PIRSF" id="PIRSF006078">
    <property type="entry name" value="GlxK"/>
    <property type="match status" value="1"/>
</dbReference>
<keyword evidence="2 4" id="KW-0808">Transferase</keyword>
<comment type="similarity">
    <text evidence="1 4">Belongs to the glycerate kinase type-1 family.</text>
</comment>
<name>A0A6J4I8H9_9BACT</name>
<protein>
    <submittedName>
        <fullName evidence="5">Glycerate kinase</fullName>
        <ecNumber evidence="5">2.7.1.31</ecNumber>
    </submittedName>
</protein>
<accession>A0A6J4I8H9</accession>
<evidence type="ECO:0000256" key="4">
    <source>
        <dbReference type="PIRNR" id="PIRNR006078"/>
    </source>
</evidence>
<dbReference type="GO" id="GO:0008887">
    <property type="term" value="F:glycerate kinase activity"/>
    <property type="evidence" value="ECO:0007669"/>
    <property type="project" value="UniProtKB-UniRule"/>
</dbReference>
<evidence type="ECO:0000313" key="5">
    <source>
        <dbReference type="EMBL" id="CAA9245048.1"/>
    </source>
</evidence>
<reference evidence="5" key="1">
    <citation type="submission" date="2020-02" db="EMBL/GenBank/DDBJ databases">
        <authorList>
            <person name="Meier V. D."/>
        </authorList>
    </citation>
    <scope>NUCLEOTIDE SEQUENCE</scope>
    <source>
        <strain evidence="5">AVDCRST_MAG95</strain>
    </source>
</reference>